<protein>
    <recommendedName>
        <fullName evidence="2">PX domain-containing protein</fullName>
    </recommendedName>
</protein>
<comment type="similarity">
    <text evidence="1">Belongs to the sorting nexin family.</text>
</comment>
<organism evidence="3 4">
    <name type="scientific">Hypothenemus hampei</name>
    <name type="common">Coffee berry borer</name>
    <dbReference type="NCBI Taxonomy" id="57062"/>
    <lineage>
        <taxon>Eukaryota</taxon>
        <taxon>Metazoa</taxon>
        <taxon>Ecdysozoa</taxon>
        <taxon>Arthropoda</taxon>
        <taxon>Hexapoda</taxon>
        <taxon>Insecta</taxon>
        <taxon>Pterygota</taxon>
        <taxon>Neoptera</taxon>
        <taxon>Endopterygota</taxon>
        <taxon>Coleoptera</taxon>
        <taxon>Polyphaga</taxon>
        <taxon>Cucujiformia</taxon>
        <taxon>Curculionidae</taxon>
        <taxon>Scolytinae</taxon>
        <taxon>Hypothenemus</taxon>
    </lineage>
</organism>
<feature type="domain" description="PX" evidence="2">
    <location>
        <begin position="30"/>
        <end position="139"/>
    </location>
</feature>
<name>A0ABD1EAR4_HYPHA</name>
<proteinExistence type="inferred from homology"/>
<dbReference type="SMART" id="SM00312">
    <property type="entry name" value="PX"/>
    <property type="match status" value="1"/>
</dbReference>
<dbReference type="Pfam" id="PF00787">
    <property type="entry name" value="PX"/>
    <property type="match status" value="1"/>
</dbReference>
<dbReference type="Gene3D" id="1.20.1270.60">
    <property type="entry name" value="Arfaptin homology (AH) domain/BAR domain"/>
    <property type="match status" value="1"/>
</dbReference>
<evidence type="ECO:0000313" key="3">
    <source>
        <dbReference type="EMBL" id="KAL1491722.1"/>
    </source>
</evidence>
<dbReference type="InterPro" id="IPR027267">
    <property type="entry name" value="AH/BAR_dom_sf"/>
</dbReference>
<dbReference type="Gene3D" id="3.30.1520.10">
    <property type="entry name" value="Phox-like domain"/>
    <property type="match status" value="1"/>
</dbReference>
<dbReference type="PANTHER" id="PTHR46596">
    <property type="entry name" value="SORTING NEXIN-4"/>
    <property type="match status" value="1"/>
</dbReference>
<dbReference type="SUPFAM" id="SSF64268">
    <property type="entry name" value="PX domain"/>
    <property type="match status" value="1"/>
</dbReference>
<keyword evidence="4" id="KW-1185">Reference proteome</keyword>
<dbReference type="EMBL" id="JBDJPC010000009">
    <property type="protein sequence ID" value="KAL1491722.1"/>
    <property type="molecule type" value="Genomic_DNA"/>
</dbReference>
<dbReference type="InterPro" id="IPR001683">
    <property type="entry name" value="PX_dom"/>
</dbReference>
<sequence length="397" mass="46062">MYVSKEASDYPKIKTTKPNDQNLLINNIEISVSESEKRNNGTLNLREYYTVYLIETKLINQTFEGKLSKHSTLWRRYTEFEQLQSYLELTFPYLVLPPLPEKRVIRAGLENFLLRIASHPVLCWDQHFLQFLQDEEGWRDSFKANGYLYLVENKLRSLSVSIRLKKSHPRFESVKDYSSELQLVLGNLLKARSRVAEKSFTVHKLHSNYGRVFSEWSASEIEMGDALQKSGHYLDSLSACIDSALEDEELLADQLKEYLFFAQSLQGVCKNWEILQLKLEDSEDSVANKNIERTKIMQGKSSIMSRLFGAVDTDEVRELKINELDQQIQEGVVAVDECKGNLQDFTAKALTDIERFQNERIVDLRDTLTNYSFLQLKTAKKGLQTWMQIRDCLQNVP</sequence>
<dbReference type="InterPro" id="IPR034783">
    <property type="entry name" value="SNX4"/>
</dbReference>
<dbReference type="Proteomes" id="UP001566132">
    <property type="component" value="Unassembled WGS sequence"/>
</dbReference>
<dbReference type="PANTHER" id="PTHR46596:SF1">
    <property type="entry name" value="SORTING NEXIN-4"/>
    <property type="match status" value="1"/>
</dbReference>
<dbReference type="AlphaFoldDB" id="A0ABD1EAR4"/>
<dbReference type="PROSITE" id="PS50195">
    <property type="entry name" value="PX"/>
    <property type="match status" value="1"/>
</dbReference>
<evidence type="ECO:0000259" key="2">
    <source>
        <dbReference type="PROSITE" id="PS50195"/>
    </source>
</evidence>
<dbReference type="InterPro" id="IPR036871">
    <property type="entry name" value="PX_dom_sf"/>
</dbReference>
<evidence type="ECO:0000256" key="1">
    <source>
        <dbReference type="ARBA" id="ARBA00010883"/>
    </source>
</evidence>
<accession>A0ABD1EAR4</accession>
<evidence type="ECO:0000313" key="4">
    <source>
        <dbReference type="Proteomes" id="UP001566132"/>
    </source>
</evidence>
<comment type="caution">
    <text evidence="3">The sequence shown here is derived from an EMBL/GenBank/DDBJ whole genome shotgun (WGS) entry which is preliminary data.</text>
</comment>
<reference evidence="3 4" key="1">
    <citation type="submission" date="2024-05" db="EMBL/GenBank/DDBJ databases">
        <title>Genetic variation in Jamaican populations of the coffee berry borer (Hypothenemus hampei).</title>
        <authorList>
            <person name="Errbii M."/>
            <person name="Myrie A."/>
        </authorList>
    </citation>
    <scope>NUCLEOTIDE SEQUENCE [LARGE SCALE GENOMIC DNA]</scope>
    <source>
        <strain evidence="3">JA-Hopewell-2020-01-JO</strain>
        <tissue evidence="3">Whole body</tissue>
    </source>
</reference>
<gene>
    <name evidence="3" type="ORF">ABEB36_012277</name>
</gene>